<accession>A0A2S7KYA9</accession>
<organism evidence="1 2">
    <name type="scientific">Polaribacter filamentus</name>
    <dbReference type="NCBI Taxonomy" id="53483"/>
    <lineage>
        <taxon>Bacteria</taxon>
        <taxon>Pseudomonadati</taxon>
        <taxon>Bacteroidota</taxon>
        <taxon>Flavobacteriia</taxon>
        <taxon>Flavobacteriales</taxon>
        <taxon>Flavobacteriaceae</taxon>
    </lineage>
</organism>
<sequence>MEDQVIEVDVEKGKEKTILKLRKLNFYESVNKREFEFLTNLFDLRVYLTALYKIKWQINLFFKQLKQKFF</sequence>
<evidence type="ECO:0000313" key="2">
    <source>
        <dbReference type="Proteomes" id="UP000239522"/>
    </source>
</evidence>
<proteinExistence type="predicted"/>
<protein>
    <recommendedName>
        <fullName evidence="3">Transposase IS4-like domain-containing protein</fullName>
    </recommendedName>
</protein>
<dbReference type="AlphaFoldDB" id="A0A2S7KYA9"/>
<keyword evidence="2" id="KW-1185">Reference proteome</keyword>
<comment type="caution">
    <text evidence="1">The sequence shown here is derived from an EMBL/GenBank/DDBJ whole genome shotgun (WGS) entry which is preliminary data.</text>
</comment>
<dbReference type="Proteomes" id="UP000239522">
    <property type="component" value="Unassembled WGS sequence"/>
</dbReference>
<dbReference type="EMBL" id="MQUA01000013">
    <property type="protein sequence ID" value="PQB07458.1"/>
    <property type="molecule type" value="Genomic_DNA"/>
</dbReference>
<reference evidence="1 2" key="1">
    <citation type="submission" date="2016-11" db="EMBL/GenBank/DDBJ databases">
        <title>Trade-off between light-utilization and light-protection in marine flavobacteria.</title>
        <authorList>
            <person name="Kumagai Y."/>
        </authorList>
    </citation>
    <scope>NUCLEOTIDE SEQUENCE [LARGE SCALE GENOMIC DNA]</scope>
    <source>
        <strain evidence="1 2">ATCC 700397</strain>
    </source>
</reference>
<gene>
    <name evidence="1" type="ORF">BST83_09995</name>
</gene>
<evidence type="ECO:0008006" key="3">
    <source>
        <dbReference type="Google" id="ProtNLM"/>
    </source>
</evidence>
<name>A0A2S7KYA9_9FLAO</name>
<evidence type="ECO:0000313" key="1">
    <source>
        <dbReference type="EMBL" id="PQB07458.1"/>
    </source>
</evidence>